<dbReference type="PROSITE" id="PS51257">
    <property type="entry name" value="PROKAR_LIPOPROTEIN"/>
    <property type="match status" value="1"/>
</dbReference>
<organism evidence="2 3">
    <name type="scientific">Dyadobacter sediminis</name>
    <dbReference type="NCBI Taxonomy" id="1493691"/>
    <lineage>
        <taxon>Bacteria</taxon>
        <taxon>Pseudomonadati</taxon>
        <taxon>Bacteroidota</taxon>
        <taxon>Cytophagia</taxon>
        <taxon>Cytophagales</taxon>
        <taxon>Spirosomataceae</taxon>
        <taxon>Dyadobacter</taxon>
    </lineage>
</organism>
<dbReference type="Proteomes" id="UP000309788">
    <property type="component" value="Unassembled WGS sequence"/>
</dbReference>
<proteinExistence type="predicted"/>
<gene>
    <name evidence="2" type="ORF">FEM55_09570</name>
</gene>
<name>A0A5R9KEA4_9BACT</name>
<keyword evidence="1" id="KW-0732">Signal</keyword>
<feature type="signal peptide" evidence="1">
    <location>
        <begin position="1"/>
        <end position="26"/>
    </location>
</feature>
<evidence type="ECO:0008006" key="4">
    <source>
        <dbReference type="Google" id="ProtNLM"/>
    </source>
</evidence>
<dbReference type="OrthoDB" id="5510929at2"/>
<keyword evidence="3" id="KW-1185">Reference proteome</keyword>
<dbReference type="RefSeq" id="WP_138281103.1">
    <property type="nucleotide sequence ID" value="NZ_VCEI01000021.1"/>
</dbReference>
<protein>
    <recommendedName>
        <fullName evidence="4">CBM-cenC domain-containing protein</fullName>
    </recommendedName>
</protein>
<sequence length="235" mass="25378">MNRVQKLPISLLGACFSALVVMSSCSKEDSLVPKPEVSAVSVKSEDGAKYKTNALLPVLAPTQGQICQWCKPDGYSVKNQISAIGMSNSQYLFGNPATPWINPLRTKSDTSKTFLTIGKANGDNGYVGIYVSNLVQGKKYSLTYSVSTMRAKNASGLGQSPYAYSFIVKAPSGGPLAYKSTYLTGKENKWITETIEFTHDAKTTTGEIRIILSNFSNVTAYGNIHIPVDAIKLVN</sequence>
<dbReference type="AlphaFoldDB" id="A0A5R9KEA4"/>
<evidence type="ECO:0000313" key="3">
    <source>
        <dbReference type="Proteomes" id="UP000309788"/>
    </source>
</evidence>
<comment type="caution">
    <text evidence="2">The sequence shown here is derived from an EMBL/GenBank/DDBJ whole genome shotgun (WGS) entry which is preliminary data.</text>
</comment>
<evidence type="ECO:0000256" key="1">
    <source>
        <dbReference type="SAM" id="SignalP"/>
    </source>
</evidence>
<accession>A0A5R9KEA4</accession>
<feature type="chain" id="PRO_5024322317" description="CBM-cenC domain-containing protein" evidence="1">
    <location>
        <begin position="27"/>
        <end position="235"/>
    </location>
</feature>
<evidence type="ECO:0000313" key="2">
    <source>
        <dbReference type="EMBL" id="TLU94475.1"/>
    </source>
</evidence>
<reference evidence="2 3" key="1">
    <citation type="submission" date="2019-05" db="EMBL/GenBank/DDBJ databases">
        <authorList>
            <person name="Qu J.-H."/>
        </authorList>
    </citation>
    <scope>NUCLEOTIDE SEQUENCE [LARGE SCALE GENOMIC DNA]</scope>
    <source>
        <strain evidence="2 3">Z12</strain>
    </source>
</reference>
<dbReference type="EMBL" id="VCEI01000021">
    <property type="protein sequence ID" value="TLU94475.1"/>
    <property type="molecule type" value="Genomic_DNA"/>
</dbReference>